<dbReference type="EMBL" id="UFQT01000201">
    <property type="protein sequence ID" value="SSX21653.1"/>
    <property type="molecule type" value="Genomic_DNA"/>
</dbReference>
<dbReference type="InterPro" id="IPR013151">
    <property type="entry name" value="Immunoglobulin_dom"/>
</dbReference>
<dbReference type="SMART" id="SM00408">
    <property type="entry name" value="IGc2"/>
    <property type="match status" value="2"/>
</dbReference>
<dbReference type="Gene3D" id="2.60.40.10">
    <property type="entry name" value="Immunoglobulins"/>
    <property type="match status" value="2"/>
</dbReference>
<reference evidence="3" key="1">
    <citation type="submission" date="2018-07" db="EMBL/GenBank/DDBJ databases">
        <authorList>
            <person name="Quirk P.G."/>
            <person name="Krulwich T.A."/>
        </authorList>
    </citation>
    <scope>NUCLEOTIDE SEQUENCE</scope>
</reference>
<evidence type="ECO:0000313" key="3">
    <source>
        <dbReference type="EMBL" id="SSX21653.1"/>
    </source>
</evidence>
<dbReference type="InterPro" id="IPR013783">
    <property type="entry name" value="Ig-like_fold"/>
</dbReference>
<feature type="domain" description="Ig-like" evidence="2">
    <location>
        <begin position="280"/>
        <end position="377"/>
    </location>
</feature>
<dbReference type="VEuPathDB" id="VectorBase:CSON004974"/>
<dbReference type="InterPro" id="IPR013098">
    <property type="entry name" value="Ig_I-set"/>
</dbReference>
<dbReference type="SMART" id="SM00409">
    <property type="entry name" value="IG"/>
    <property type="match status" value="2"/>
</dbReference>
<gene>
    <name evidence="3" type="primary">CSON004974</name>
</gene>
<organism evidence="3">
    <name type="scientific">Culicoides sonorensis</name>
    <name type="common">Biting midge</name>
    <dbReference type="NCBI Taxonomy" id="179676"/>
    <lineage>
        <taxon>Eukaryota</taxon>
        <taxon>Metazoa</taxon>
        <taxon>Ecdysozoa</taxon>
        <taxon>Arthropoda</taxon>
        <taxon>Hexapoda</taxon>
        <taxon>Insecta</taxon>
        <taxon>Pterygota</taxon>
        <taxon>Neoptera</taxon>
        <taxon>Endopterygota</taxon>
        <taxon>Diptera</taxon>
        <taxon>Nematocera</taxon>
        <taxon>Chironomoidea</taxon>
        <taxon>Ceratopogonidae</taxon>
        <taxon>Ceratopogoninae</taxon>
        <taxon>Culicoides</taxon>
        <taxon>Monoculicoides</taxon>
    </lineage>
</organism>
<dbReference type="GO" id="GO:0050808">
    <property type="term" value="P:synapse organization"/>
    <property type="evidence" value="ECO:0007669"/>
    <property type="project" value="TreeGrafter"/>
</dbReference>
<dbReference type="GO" id="GO:0032589">
    <property type="term" value="C:neuron projection membrane"/>
    <property type="evidence" value="ECO:0007669"/>
    <property type="project" value="TreeGrafter"/>
</dbReference>
<dbReference type="PROSITE" id="PS50835">
    <property type="entry name" value="IG_LIKE"/>
    <property type="match status" value="2"/>
</dbReference>
<dbReference type="PANTHER" id="PTHR23279:SF36">
    <property type="entry name" value="DEFECTIVE PROBOSCIS EXTENSION RESPONSE 9, ISOFORM A"/>
    <property type="match status" value="1"/>
</dbReference>
<protein>
    <submittedName>
        <fullName evidence="3">CSON004974 protein</fullName>
    </submittedName>
</protein>
<sequence>MCCNHHKNNRNKAYKCHYYTKYNENSDTFNTNNRNDYRCAIVSKITGNSIPDNNNNSNNRGLEHIINEINYGDDDCCSCTVKLESSQVEKELCSINVNNNNIKTMELEASFNCTENNNNNKSNNSSSSSKKCLNNVKNLNLTNTLMILRRRRNKSNYSRLLCYLVQNNKHYYYCYSASSLNDNQHEHCSYQQNSTEFTKLKCPKAASCHASSSTTRWRNINGFKFVLLFLTIISSFCINLTGAAAEISHPRRQFNQYEHRSFSGHDPNNNNFHGSKKLLPTFLKVPDTIEVLAGQTVILSCKVANLDDRMVLWMRAVDLTVLTVGDITFTQDRRISSEFPHGGENSWGLIIKNVQHTDAGRYECQINTEPKMKRYVNLVVKEHQQMDTPFYGTQIFGSKEQVVKPHTSVTLTCKSIVLESKGIDGSQNQYTSKSITWAKNDQLLNEKMSRGGVLIETEHNSPTVISKLTLAMVTGDDSGIYTCKSSAGSDSIQLHVIEGKKLQTNS</sequence>
<dbReference type="InterPro" id="IPR003598">
    <property type="entry name" value="Ig_sub2"/>
</dbReference>
<accession>A0A336LY99</accession>
<dbReference type="InterPro" id="IPR036179">
    <property type="entry name" value="Ig-like_dom_sf"/>
</dbReference>
<dbReference type="InterPro" id="IPR007110">
    <property type="entry name" value="Ig-like_dom"/>
</dbReference>
<feature type="transmembrane region" description="Helical" evidence="1">
    <location>
        <begin position="225"/>
        <end position="245"/>
    </location>
</feature>
<evidence type="ECO:0000256" key="1">
    <source>
        <dbReference type="SAM" id="Phobius"/>
    </source>
</evidence>
<evidence type="ECO:0000259" key="2">
    <source>
        <dbReference type="PROSITE" id="PS50835"/>
    </source>
</evidence>
<dbReference type="Pfam" id="PF07679">
    <property type="entry name" value="I-set"/>
    <property type="match status" value="1"/>
</dbReference>
<name>A0A336LY99_CULSO</name>
<feature type="domain" description="Ig-like" evidence="2">
    <location>
        <begin position="389"/>
        <end position="493"/>
    </location>
</feature>
<dbReference type="AlphaFoldDB" id="A0A336LY99"/>
<keyword evidence="1" id="KW-1133">Transmembrane helix</keyword>
<dbReference type="PANTHER" id="PTHR23279">
    <property type="entry name" value="DEFECTIVE PROBOSCIS EXTENSION RESPONSE DPR -RELATED"/>
    <property type="match status" value="1"/>
</dbReference>
<proteinExistence type="predicted"/>
<dbReference type="Pfam" id="PF00047">
    <property type="entry name" value="ig"/>
    <property type="match status" value="1"/>
</dbReference>
<keyword evidence="1" id="KW-0472">Membrane</keyword>
<keyword evidence="1" id="KW-0812">Transmembrane</keyword>
<dbReference type="SUPFAM" id="SSF48726">
    <property type="entry name" value="Immunoglobulin"/>
    <property type="match status" value="2"/>
</dbReference>
<dbReference type="InterPro" id="IPR003599">
    <property type="entry name" value="Ig_sub"/>
</dbReference>
<dbReference type="InterPro" id="IPR037448">
    <property type="entry name" value="Zig-8"/>
</dbReference>